<reference evidence="5 6" key="1">
    <citation type="submission" date="2018-04" db="EMBL/GenBank/DDBJ databases">
        <title>Genomic Encyclopedia of Type Strains, Phase IV (KMG-IV): sequencing the most valuable type-strain genomes for metagenomic binning, comparative biology and taxonomic classification.</title>
        <authorList>
            <person name="Goeker M."/>
        </authorList>
    </citation>
    <scope>NUCLEOTIDE SEQUENCE [LARGE SCALE GENOMIC DNA]</scope>
    <source>
        <strain evidence="5 6">DSM 10065</strain>
    </source>
</reference>
<dbReference type="PANTHER" id="PTHR15913">
    <property type="entry name" value="ACID CLUSTER PROTEIN 33"/>
    <property type="match status" value="1"/>
</dbReference>
<feature type="domain" description="AB hydrolase-1" evidence="4">
    <location>
        <begin position="40"/>
        <end position="256"/>
    </location>
</feature>
<protein>
    <recommendedName>
        <fullName evidence="2">Maspardin</fullName>
    </recommendedName>
</protein>
<dbReference type="EMBL" id="QEKO01000012">
    <property type="protein sequence ID" value="PVY60205.1"/>
    <property type="molecule type" value="Genomic_DNA"/>
</dbReference>
<dbReference type="SUPFAM" id="SSF53474">
    <property type="entry name" value="alpha/beta-Hydrolases"/>
    <property type="match status" value="1"/>
</dbReference>
<dbReference type="PANTHER" id="PTHR15913:SF0">
    <property type="entry name" value="MASPARDIN"/>
    <property type="match status" value="1"/>
</dbReference>
<organism evidence="5 6">
    <name type="scientific">Pusillimonas noertemannii</name>
    <dbReference type="NCBI Taxonomy" id="305977"/>
    <lineage>
        <taxon>Bacteria</taxon>
        <taxon>Pseudomonadati</taxon>
        <taxon>Pseudomonadota</taxon>
        <taxon>Betaproteobacteria</taxon>
        <taxon>Burkholderiales</taxon>
        <taxon>Alcaligenaceae</taxon>
        <taxon>Pusillimonas</taxon>
    </lineage>
</organism>
<dbReference type="Proteomes" id="UP000246145">
    <property type="component" value="Unassembled WGS sequence"/>
</dbReference>
<evidence type="ECO:0000256" key="3">
    <source>
        <dbReference type="ARBA" id="ARBA00022490"/>
    </source>
</evidence>
<evidence type="ECO:0000256" key="1">
    <source>
        <dbReference type="ARBA" id="ARBA00004496"/>
    </source>
</evidence>
<dbReference type="RefSeq" id="WP_017524577.1">
    <property type="nucleotide sequence ID" value="NZ_JACCEX010000002.1"/>
</dbReference>
<name>A0A2U1CH29_9BURK</name>
<dbReference type="Pfam" id="PF12697">
    <property type="entry name" value="Abhydrolase_6"/>
    <property type="match status" value="1"/>
</dbReference>
<dbReference type="OrthoDB" id="8689624at2"/>
<keyword evidence="3" id="KW-0963">Cytoplasm</keyword>
<dbReference type="STRING" id="1231391.GCA_000308195_02223"/>
<gene>
    <name evidence="5" type="ORF">C7440_3919</name>
</gene>
<dbReference type="GO" id="GO:0005737">
    <property type="term" value="C:cytoplasm"/>
    <property type="evidence" value="ECO:0007669"/>
    <property type="project" value="UniProtKB-SubCell"/>
</dbReference>
<evidence type="ECO:0000313" key="5">
    <source>
        <dbReference type="EMBL" id="PVY60205.1"/>
    </source>
</evidence>
<evidence type="ECO:0000313" key="6">
    <source>
        <dbReference type="Proteomes" id="UP000246145"/>
    </source>
</evidence>
<dbReference type="InterPro" id="IPR026151">
    <property type="entry name" value="Maspardin"/>
</dbReference>
<comment type="caution">
    <text evidence="5">The sequence shown here is derived from an EMBL/GenBank/DDBJ whole genome shotgun (WGS) entry which is preliminary data.</text>
</comment>
<dbReference type="AlphaFoldDB" id="A0A2U1CH29"/>
<proteinExistence type="predicted"/>
<comment type="subcellular location">
    <subcellularLocation>
        <location evidence="1">Cytoplasm</location>
    </subcellularLocation>
</comment>
<dbReference type="InterPro" id="IPR000073">
    <property type="entry name" value="AB_hydrolase_1"/>
</dbReference>
<dbReference type="InterPro" id="IPR029058">
    <property type="entry name" value="AB_hydrolase_fold"/>
</dbReference>
<sequence>MSGALLDKLADLESRHAWSTLATGGHEWRWLDTGGEGPPVVLLPGSVGDAAMFVLTLLSLGERLRLVAVTYPAESDPAALADGLAEVMDHIGLPAATVAGSSFAAYWAQYFALRHPQKVLSLVIGNGFTDGSDLADNPLFDRGYVEGIEPDALHAEWLGRIRSAPASELSQLQETMLAQRQSPRNLHARFLGVVRSTPCPALPIPASRITVLDCEDDPLIPPAARARLRARYPDALHVSLKRGGHYPHLLNPQDYEAALLRCAS</sequence>
<keyword evidence="6" id="KW-1185">Reference proteome</keyword>
<evidence type="ECO:0000256" key="2">
    <source>
        <dbReference type="ARBA" id="ARBA00020148"/>
    </source>
</evidence>
<evidence type="ECO:0000259" key="4">
    <source>
        <dbReference type="Pfam" id="PF12697"/>
    </source>
</evidence>
<dbReference type="Gene3D" id="3.40.50.1820">
    <property type="entry name" value="alpha/beta hydrolase"/>
    <property type="match status" value="1"/>
</dbReference>
<accession>A0A2U1CH29</accession>